<organism evidence="10 11">
    <name type="scientific">Buchnera aphidicola</name>
    <name type="common">Cinara strobi</name>
    <dbReference type="NCBI Taxonomy" id="1921549"/>
    <lineage>
        <taxon>Bacteria</taxon>
        <taxon>Pseudomonadati</taxon>
        <taxon>Pseudomonadota</taxon>
        <taxon>Gammaproteobacteria</taxon>
        <taxon>Enterobacterales</taxon>
        <taxon>Erwiniaceae</taxon>
        <taxon>Buchnera</taxon>
    </lineage>
</organism>
<dbReference type="EMBL" id="LR025085">
    <property type="protein sequence ID" value="VAX76605.1"/>
    <property type="molecule type" value="Genomic_DNA"/>
</dbReference>
<comment type="catalytic activity">
    <reaction evidence="8">
        <text>tRNA(Asn) + L-asparagine + ATP = L-asparaginyl-tRNA(Asn) + AMP + diphosphate + H(+)</text>
        <dbReference type="Rhea" id="RHEA:11180"/>
        <dbReference type="Rhea" id="RHEA-COMP:9659"/>
        <dbReference type="Rhea" id="RHEA-COMP:9674"/>
        <dbReference type="ChEBI" id="CHEBI:15378"/>
        <dbReference type="ChEBI" id="CHEBI:30616"/>
        <dbReference type="ChEBI" id="CHEBI:33019"/>
        <dbReference type="ChEBI" id="CHEBI:58048"/>
        <dbReference type="ChEBI" id="CHEBI:78442"/>
        <dbReference type="ChEBI" id="CHEBI:78515"/>
        <dbReference type="ChEBI" id="CHEBI:456215"/>
        <dbReference type="EC" id="6.1.1.22"/>
    </reaction>
</comment>
<dbReference type="Gene3D" id="3.30.930.10">
    <property type="entry name" value="Bira Bifunctional Protein, Domain 2"/>
    <property type="match status" value="1"/>
</dbReference>
<dbReference type="GO" id="GO:0005524">
    <property type="term" value="F:ATP binding"/>
    <property type="evidence" value="ECO:0007669"/>
    <property type="project" value="UniProtKB-UniRule"/>
</dbReference>
<sequence>MKIMSILEIYSTNNCLHKLVVISGWIRSKRVSKIGISFLTVYDGSSIHSIQVIACKSLLNYFTEVLKLTTGCSVIVTGYLQLSRGLLQVYEIKSCNIQVIGWVNHPELYPMSAKRHTVEYIRNFCHLRPRTNLIGVVTRIRNMVFQALNKFLNNYGYFWVSTPIITSIDAEGAGSVFKVSLLDSNSNCKIQTRSEINKKLNFFGKEVFLTVSGQLTLEAYACSLSKVYSLGPTFRAENSNTKKHLTEFWMLEVERSFTNIDKISQFSEKLLKYTVSYVLDHCISDLVFLQKIIDPNIFNRLNDFLNIKFINIEYSDVINILKKNNINNNSVISWGDDLLSIQEKYLTDNYFKSTVIIRNYPKSLKAFYMRVNDDNRTVSAFDILVPRIGEIIGGSEREERLDFLENRMNEIGLNSNNYSWYKDLRKYGTVPHSGFGLGLERLVLFITGIKNIRESIPFPRTVGSADF</sequence>
<name>A0A3B1E0R0_9GAMM</name>
<dbReference type="InterPro" id="IPR002312">
    <property type="entry name" value="Asp/Asn-tRNA-synth_IIb"/>
</dbReference>
<dbReference type="Proteomes" id="UP000271849">
    <property type="component" value="Chromosome"/>
</dbReference>
<dbReference type="GO" id="GO:0005737">
    <property type="term" value="C:cytoplasm"/>
    <property type="evidence" value="ECO:0007669"/>
    <property type="project" value="UniProtKB-SubCell"/>
</dbReference>
<evidence type="ECO:0000256" key="8">
    <source>
        <dbReference type="HAMAP-Rule" id="MF_00534"/>
    </source>
</evidence>
<evidence type="ECO:0000256" key="2">
    <source>
        <dbReference type="ARBA" id="ARBA00022490"/>
    </source>
</evidence>
<gene>
    <name evidence="8 10" type="primary">asnS</name>
    <name evidence="10" type="ORF">BUCINSTRO3249_0231</name>
</gene>
<evidence type="ECO:0000256" key="3">
    <source>
        <dbReference type="ARBA" id="ARBA00022598"/>
    </source>
</evidence>
<dbReference type="OrthoDB" id="9762036at2"/>
<dbReference type="SUPFAM" id="SSF55681">
    <property type="entry name" value="Class II aaRS and biotin synthetases"/>
    <property type="match status" value="1"/>
</dbReference>
<keyword evidence="2 8" id="KW-0963">Cytoplasm</keyword>
<evidence type="ECO:0000256" key="7">
    <source>
        <dbReference type="ARBA" id="ARBA00023146"/>
    </source>
</evidence>
<dbReference type="InterPro" id="IPR004364">
    <property type="entry name" value="Aa-tRNA-synt_II"/>
</dbReference>
<dbReference type="PROSITE" id="PS50862">
    <property type="entry name" value="AA_TRNA_LIGASE_II"/>
    <property type="match status" value="1"/>
</dbReference>
<keyword evidence="4 8" id="KW-0547">Nucleotide-binding</keyword>
<dbReference type="GO" id="GO:0004816">
    <property type="term" value="F:asparagine-tRNA ligase activity"/>
    <property type="evidence" value="ECO:0007669"/>
    <property type="project" value="UniProtKB-UniRule"/>
</dbReference>
<dbReference type="Pfam" id="PF01336">
    <property type="entry name" value="tRNA_anti-codon"/>
    <property type="match status" value="1"/>
</dbReference>
<dbReference type="InterPro" id="IPR004522">
    <property type="entry name" value="Asn-tRNA-ligase"/>
</dbReference>
<comment type="subunit">
    <text evidence="8">Homodimer.</text>
</comment>
<evidence type="ECO:0000259" key="9">
    <source>
        <dbReference type="PROSITE" id="PS50862"/>
    </source>
</evidence>
<evidence type="ECO:0000313" key="10">
    <source>
        <dbReference type="EMBL" id="VAX76605.1"/>
    </source>
</evidence>
<dbReference type="InterPro" id="IPR012340">
    <property type="entry name" value="NA-bd_OB-fold"/>
</dbReference>
<dbReference type="AlphaFoldDB" id="A0A3B1E0R0"/>
<keyword evidence="5 8" id="KW-0067">ATP-binding</keyword>
<feature type="domain" description="Aminoacyl-transfer RNA synthetases class-II family profile" evidence="9">
    <location>
        <begin position="139"/>
        <end position="457"/>
    </location>
</feature>
<dbReference type="PANTHER" id="PTHR22594:SF34">
    <property type="entry name" value="ASPARAGINE--TRNA LIGASE, MITOCHONDRIAL-RELATED"/>
    <property type="match status" value="1"/>
</dbReference>
<evidence type="ECO:0000313" key="11">
    <source>
        <dbReference type="Proteomes" id="UP000271849"/>
    </source>
</evidence>
<dbReference type="RefSeq" id="WP_158349108.1">
    <property type="nucleotide sequence ID" value="NZ_LR025085.1"/>
</dbReference>
<dbReference type="NCBIfam" id="NF003037">
    <property type="entry name" value="PRK03932.1"/>
    <property type="match status" value="1"/>
</dbReference>
<dbReference type="PRINTS" id="PR01042">
    <property type="entry name" value="TRNASYNTHASP"/>
</dbReference>
<keyword evidence="7 8" id="KW-0030">Aminoacyl-tRNA synthetase</keyword>
<comment type="subcellular location">
    <subcellularLocation>
        <location evidence="8">Cytoplasm</location>
    </subcellularLocation>
</comment>
<keyword evidence="6 8" id="KW-0648">Protein biosynthesis</keyword>
<dbReference type="Pfam" id="PF00152">
    <property type="entry name" value="tRNA-synt_2"/>
    <property type="match status" value="1"/>
</dbReference>
<evidence type="ECO:0000256" key="5">
    <source>
        <dbReference type="ARBA" id="ARBA00022840"/>
    </source>
</evidence>
<dbReference type="GO" id="GO:0003676">
    <property type="term" value="F:nucleic acid binding"/>
    <property type="evidence" value="ECO:0007669"/>
    <property type="project" value="InterPro"/>
</dbReference>
<reference evidence="11" key="1">
    <citation type="submission" date="2018-09" db="EMBL/GenBank/DDBJ databases">
        <authorList>
            <person name="Manzano-Marin A."/>
            <person name="Manzano-Marin A."/>
        </authorList>
    </citation>
    <scope>NUCLEOTIDE SEQUENCE [LARGE SCALE GENOMIC DNA]</scope>
    <source>
        <strain evidence="11">BuCistrobi</strain>
    </source>
</reference>
<dbReference type="InterPro" id="IPR006195">
    <property type="entry name" value="aa-tRNA-synth_II"/>
</dbReference>
<proteinExistence type="inferred from homology"/>
<dbReference type="NCBIfam" id="TIGR00457">
    <property type="entry name" value="asnS"/>
    <property type="match status" value="1"/>
</dbReference>
<dbReference type="InterPro" id="IPR004365">
    <property type="entry name" value="NA-bd_OB_tRNA"/>
</dbReference>
<evidence type="ECO:0000256" key="4">
    <source>
        <dbReference type="ARBA" id="ARBA00022741"/>
    </source>
</evidence>
<dbReference type="FunFam" id="3.30.930.10:FF:000016">
    <property type="entry name" value="Asparagine--tRNA ligase"/>
    <property type="match status" value="1"/>
</dbReference>
<dbReference type="STRING" id="1921549.GCA_900128825_00230"/>
<comment type="similarity">
    <text evidence="1 8">Belongs to the class-II aminoacyl-tRNA synthetase family.</text>
</comment>
<dbReference type="InterPro" id="IPR045864">
    <property type="entry name" value="aa-tRNA-synth_II/BPL/LPL"/>
</dbReference>
<protein>
    <recommendedName>
        <fullName evidence="8">Asparagine--tRNA ligase</fullName>
        <ecNumber evidence="8">6.1.1.22</ecNumber>
    </recommendedName>
    <alternativeName>
        <fullName evidence="8">Asparaginyl-tRNA synthetase</fullName>
        <shortName evidence="8">AsnRS</shortName>
    </alternativeName>
</protein>
<dbReference type="GO" id="GO:0006421">
    <property type="term" value="P:asparaginyl-tRNA aminoacylation"/>
    <property type="evidence" value="ECO:0007669"/>
    <property type="project" value="UniProtKB-UniRule"/>
</dbReference>
<dbReference type="PANTHER" id="PTHR22594">
    <property type="entry name" value="ASPARTYL/LYSYL-TRNA SYNTHETASE"/>
    <property type="match status" value="1"/>
</dbReference>
<keyword evidence="3 8" id="KW-0436">Ligase</keyword>
<evidence type="ECO:0000256" key="1">
    <source>
        <dbReference type="ARBA" id="ARBA00008226"/>
    </source>
</evidence>
<dbReference type="HAMAP" id="MF_00534">
    <property type="entry name" value="Asn_tRNA_synth"/>
    <property type="match status" value="1"/>
</dbReference>
<accession>A0A3B1E0R0</accession>
<dbReference type="EC" id="6.1.1.22" evidence="8"/>
<dbReference type="SUPFAM" id="SSF50249">
    <property type="entry name" value="Nucleic acid-binding proteins"/>
    <property type="match status" value="1"/>
</dbReference>
<evidence type="ECO:0000256" key="6">
    <source>
        <dbReference type="ARBA" id="ARBA00022917"/>
    </source>
</evidence>
<dbReference type="CDD" id="cd04318">
    <property type="entry name" value="EcAsnRS_like_N"/>
    <property type="match status" value="1"/>
</dbReference>
<dbReference type="Gene3D" id="2.40.50.140">
    <property type="entry name" value="Nucleic acid-binding proteins"/>
    <property type="match status" value="1"/>
</dbReference>